<dbReference type="InterPro" id="IPR001313">
    <property type="entry name" value="Pumilio_RNA-bd_rpt"/>
</dbReference>
<dbReference type="FunFam" id="1.25.10.10:FF:000237">
    <property type="entry name" value="Pumilio homolog 9"/>
    <property type="match status" value="1"/>
</dbReference>
<dbReference type="SMART" id="SM00025">
    <property type="entry name" value="Pumilio"/>
    <property type="match status" value="8"/>
</dbReference>
<dbReference type="Proteomes" id="UP001374584">
    <property type="component" value="Unassembled WGS sequence"/>
</dbReference>
<feature type="repeat" description="Pumilio" evidence="5">
    <location>
        <begin position="365"/>
        <end position="400"/>
    </location>
</feature>
<dbReference type="GO" id="GO:0003729">
    <property type="term" value="F:mRNA binding"/>
    <property type="evidence" value="ECO:0007669"/>
    <property type="project" value="TreeGrafter"/>
</dbReference>
<feature type="region of interest" description="Disordered" evidence="6">
    <location>
        <begin position="107"/>
        <end position="129"/>
    </location>
</feature>
<evidence type="ECO:0000259" key="7">
    <source>
        <dbReference type="PROSITE" id="PS50303"/>
    </source>
</evidence>
<accession>A0AAN9RIQ5</accession>
<keyword evidence="9" id="KW-1185">Reference proteome</keyword>
<feature type="repeat" description="Pumilio" evidence="5">
    <location>
        <begin position="441"/>
        <end position="476"/>
    </location>
</feature>
<dbReference type="InterPro" id="IPR033712">
    <property type="entry name" value="Pumilio_RNA-bd"/>
</dbReference>
<evidence type="ECO:0000256" key="1">
    <source>
        <dbReference type="ARBA" id="ARBA00022737"/>
    </source>
</evidence>
<feature type="compositionally biased region" description="Low complexity" evidence="6">
    <location>
        <begin position="107"/>
        <end position="124"/>
    </location>
</feature>
<dbReference type="PROSITE" id="PS50302">
    <property type="entry name" value="PUM"/>
    <property type="match status" value="7"/>
</dbReference>
<keyword evidence="3" id="KW-0694">RNA-binding</keyword>
<dbReference type="GO" id="GO:0005737">
    <property type="term" value="C:cytoplasm"/>
    <property type="evidence" value="ECO:0007669"/>
    <property type="project" value="TreeGrafter"/>
</dbReference>
<feature type="repeat" description="Pumilio" evidence="5">
    <location>
        <begin position="584"/>
        <end position="621"/>
    </location>
</feature>
<dbReference type="InterPro" id="IPR033133">
    <property type="entry name" value="PUM-HD"/>
</dbReference>
<evidence type="ECO:0000256" key="3">
    <source>
        <dbReference type="ARBA" id="ARBA00022884"/>
    </source>
</evidence>
<feature type="repeat" description="Pumilio" evidence="5">
    <location>
        <begin position="329"/>
        <end position="364"/>
    </location>
</feature>
<evidence type="ECO:0000256" key="6">
    <source>
        <dbReference type="SAM" id="MobiDB-lite"/>
    </source>
</evidence>
<dbReference type="PROSITE" id="PS50303">
    <property type="entry name" value="PUM_HD"/>
    <property type="match status" value="1"/>
</dbReference>
<dbReference type="InterPro" id="IPR016024">
    <property type="entry name" value="ARM-type_fold"/>
</dbReference>
<comment type="function">
    <text evidence="4">Sequence-specific RNA-binding protein that regulates translation and mRNA stability by binding the 3'-UTR of target mRNAs.</text>
</comment>
<protein>
    <recommendedName>
        <fullName evidence="7">PUM-HD domain-containing protein</fullName>
    </recommendedName>
</protein>
<dbReference type="EMBL" id="JAYMYR010000003">
    <property type="protein sequence ID" value="KAK7373039.1"/>
    <property type="molecule type" value="Genomic_DNA"/>
</dbReference>
<name>A0AAN9RIQ5_PHACN</name>
<dbReference type="PANTHER" id="PTHR12537">
    <property type="entry name" value="RNA BINDING PROTEIN PUMILIO-RELATED"/>
    <property type="match status" value="1"/>
</dbReference>
<feature type="repeat" description="Pumilio" evidence="5">
    <location>
        <begin position="401"/>
        <end position="439"/>
    </location>
</feature>
<evidence type="ECO:0000256" key="4">
    <source>
        <dbReference type="ARBA" id="ARBA00058490"/>
    </source>
</evidence>
<dbReference type="GO" id="GO:0006417">
    <property type="term" value="P:regulation of translation"/>
    <property type="evidence" value="ECO:0007669"/>
    <property type="project" value="UniProtKB-KW"/>
</dbReference>
<feature type="domain" description="PUM-HD" evidence="7">
    <location>
        <begin position="304"/>
        <end position="646"/>
    </location>
</feature>
<dbReference type="Gene3D" id="1.25.10.10">
    <property type="entry name" value="Leucine-rich Repeat Variant"/>
    <property type="match status" value="1"/>
</dbReference>
<feature type="repeat" description="Pumilio" evidence="5">
    <location>
        <begin position="513"/>
        <end position="549"/>
    </location>
</feature>
<dbReference type="InterPro" id="IPR011989">
    <property type="entry name" value="ARM-like"/>
</dbReference>
<dbReference type="PANTHER" id="PTHR12537:SF138">
    <property type="entry name" value="PUMILIO HOMOLOG 7, CHLOROPLASTIC-RELATED"/>
    <property type="match status" value="1"/>
</dbReference>
<organism evidence="8 9">
    <name type="scientific">Phaseolus coccineus</name>
    <name type="common">Scarlet runner bean</name>
    <name type="synonym">Phaseolus multiflorus</name>
    <dbReference type="NCBI Taxonomy" id="3886"/>
    <lineage>
        <taxon>Eukaryota</taxon>
        <taxon>Viridiplantae</taxon>
        <taxon>Streptophyta</taxon>
        <taxon>Embryophyta</taxon>
        <taxon>Tracheophyta</taxon>
        <taxon>Spermatophyta</taxon>
        <taxon>Magnoliopsida</taxon>
        <taxon>eudicotyledons</taxon>
        <taxon>Gunneridae</taxon>
        <taxon>Pentapetalae</taxon>
        <taxon>rosids</taxon>
        <taxon>fabids</taxon>
        <taxon>Fabales</taxon>
        <taxon>Fabaceae</taxon>
        <taxon>Papilionoideae</taxon>
        <taxon>50 kb inversion clade</taxon>
        <taxon>NPAAA clade</taxon>
        <taxon>indigoferoid/millettioid clade</taxon>
        <taxon>Phaseoleae</taxon>
        <taxon>Phaseolus</taxon>
    </lineage>
</organism>
<comment type="caution">
    <text evidence="8">The sequence shown here is derived from an EMBL/GenBank/DDBJ whole genome shotgun (WGS) entry which is preliminary data.</text>
</comment>
<dbReference type="CDD" id="cd07920">
    <property type="entry name" value="Pumilio"/>
    <property type="match status" value="1"/>
</dbReference>
<keyword evidence="2" id="KW-0810">Translation regulation</keyword>
<dbReference type="Pfam" id="PF00806">
    <property type="entry name" value="PUF"/>
    <property type="match status" value="8"/>
</dbReference>
<evidence type="ECO:0000313" key="9">
    <source>
        <dbReference type="Proteomes" id="UP001374584"/>
    </source>
</evidence>
<evidence type="ECO:0000256" key="2">
    <source>
        <dbReference type="ARBA" id="ARBA00022845"/>
    </source>
</evidence>
<evidence type="ECO:0000313" key="8">
    <source>
        <dbReference type="EMBL" id="KAK7373039.1"/>
    </source>
</evidence>
<sequence length="646" mass="72733">MRNEEVRVWLNGFPNLHHANVTSQPSTAPTNAFPMWGEDNMINHDHDVDVLLSNDFARMGVFGEQGNGANKTRGYGHGHGHRCGVNVMDSSYIHAFPPSHPYSHPYSLSNSHSLSLSHTPRSSSDGYAHVGEERGALSSAWGMKPSSDVKGHSFGPPMEFNQRRNTCYRNLQRQNPFHARGPFANWEIRSPFMLPQSYPMMQQSKLTTNVNNPSPHFFPAVKERAPTRVVVAPSGEFSHSRGDPVEFQFDGGFIMQEKDVKWCVGGKGCNSLRAYRGSLPSPAQAVPDEVPQFIPSRVPATRHENNGILASDASLSPRPLLFNFGPLVKFQGYIYHLAKDQNGCRFLQRMVGEGTSEDAQIVFNGVIDDVVELMMDPFGNYLVQKLIDVCAEDERFQIVSMLTREPGQLLKTSFNTHGTRVVQKLIATVNSRNQIALLRSAIQPDFLDLIKDLNGNHVIQRCLQYFSCKDNEFIFDAATNFCVDIATHEHGCCVLQRCIDYSTGKYQDKLIQEICRHGLILAQDPFGNYVVQYIIEMEIPSTSSTLHFQFKGNYVNLSMQKFSSHVVEKCLMHIAESRSGIVQEMLSFPHFERLLPDPYANYVVQRALGVTKGSLHTSLVEAVRPHKILRTNPYCKRIFSRNILNK</sequence>
<gene>
    <name evidence="8" type="ORF">VNO80_06434</name>
</gene>
<dbReference type="SUPFAM" id="SSF48371">
    <property type="entry name" value="ARM repeat"/>
    <property type="match status" value="1"/>
</dbReference>
<evidence type="ECO:0000256" key="5">
    <source>
        <dbReference type="PROSITE-ProRule" id="PRU00317"/>
    </source>
</evidence>
<keyword evidence="1" id="KW-0677">Repeat</keyword>
<reference evidence="8 9" key="1">
    <citation type="submission" date="2024-01" db="EMBL/GenBank/DDBJ databases">
        <title>The genomes of 5 underutilized Papilionoideae crops provide insights into root nodulation and disease resistanc.</title>
        <authorList>
            <person name="Jiang F."/>
        </authorList>
    </citation>
    <scope>NUCLEOTIDE SEQUENCE [LARGE SCALE GENOMIC DNA]</scope>
    <source>
        <strain evidence="8">JINMINGXINNONG_FW02</strain>
        <tissue evidence="8">Leaves</tissue>
    </source>
</reference>
<dbReference type="AlphaFoldDB" id="A0AAN9RIQ5"/>
<proteinExistence type="predicted"/>
<feature type="repeat" description="Pumilio" evidence="5">
    <location>
        <begin position="477"/>
        <end position="512"/>
    </location>
</feature>